<name>A0A371CNB7_9APHY</name>
<evidence type="ECO:0000313" key="1">
    <source>
        <dbReference type="EMBL" id="RDX41752.1"/>
    </source>
</evidence>
<feature type="non-terminal residue" evidence="1">
    <location>
        <position position="1"/>
    </location>
</feature>
<keyword evidence="2" id="KW-1185">Reference proteome</keyword>
<reference evidence="1 2" key="1">
    <citation type="journal article" date="2018" name="Biotechnol. Biofuels">
        <title>Integrative visual omics of the white-rot fungus Polyporus brumalis exposes the biotechnological potential of its oxidative enzymes for delignifying raw plant biomass.</title>
        <authorList>
            <person name="Miyauchi S."/>
            <person name="Rancon A."/>
            <person name="Drula E."/>
            <person name="Hage H."/>
            <person name="Chaduli D."/>
            <person name="Favel A."/>
            <person name="Grisel S."/>
            <person name="Henrissat B."/>
            <person name="Herpoel-Gimbert I."/>
            <person name="Ruiz-Duenas F.J."/>
            <person name="Chevret D."/>
            <person name="Hainaut M."/>
            <person name="Lin J."/>
            <person name="Wang M."/>
            <person name="Pangilinan J."/>
            <person name="Lipzen A."/>
            <person name="Lesage-Meessen L."/>
            <person name="Navarro D."/>
            <person name="Riley R."/>
            <person name="Grigoriev I.V."/>
            <person name="Zhou S."/>
            <person name="Raouche S."/>
            <person name="Rosso M.N."/>
        </authorList>
    </citation>
    <scope>NUCLEOTIDE SEQUENCE [LARGE SCALE GENOMIC DNA]</scope>
    <source>
        <strain evidence="1 2">BRFM 1820</strain>
    </source>
</reference>
<dbReference type="Proteomes" id="UP000256964">
    <property type="component" value="Unassembled WGS sequence"/>
</dbReference>
<dbReference type="OrthoDB" id="2754587at2759"/>
<gene>
    <name evidence="1" type="ORF">OH76DRAFT_1302753</name>
</gene>
<organism evidence="1 2">
    <name type="scientific">Lentinus brumalis</name>
    <dbReference type="NCBI Taxonomy" id="2498619"/>
    <lineage>
        <taxon>Eukaryota</taxon>
        <taxon>Fungi</taxon>
        <taxon>Dikarya</taxon>
        <taxon>Basidiomycota</taxon>
        <taxon>Agaricomycotina</taxon>
        <taxon>Agaricomycetes</taxon>
        <taxon>Polyporales</taxon>
        <taxon>Polyporaceae</taxon>
        <taxon>Lentinus</taxon>
    </lineage>
</organism>
<accession>A0A371CNB7</accession>
<dbReference type="AlphaFoldDB" id="A0A371CNB7"/>
<evidence type="ECO:0000313" key="2">
    <source>
        <dbReference type="Proteomes" id="UP000256964"/>
    </source>
</evidence>
<evidence type="ECO:0008006" key="3">
    <source>
        <dbReference type="Google" id="ProtNLM"/>
    </source>
</evidence>
<dbReference type="STRING" id="139420.A0A371CNB7"/>
<sequence length="197" mass="22969">ALLRDKHRCMVTGVLDLNSFLQDPSLQDGEPPAQVRGTRCCYIFPEVLGTYEHLETARILWMTLERFGYTGLEEHLRGVNIHRLENVLTLEHNVRVFMDRMLLWFEEVEGKKDFYRIQVAPRVQQVAHFPQEVQFVTHHNLALPDAKYLRIHAACCRIAHLSGAAEYLDDIHRRMERDPVLLEGGESADVLHYVLRR</sequence>
<feature type="non-terminal residue" evidence="1">
    <location>
        <position position="197"/>
    </location>
</feature>
<dbReference type="EMBL" id="KZ857503">
    <property type="protein sequence ID" value="RDX41752.1"/>
    <property type="molecule type" value="Genomic_DNA"/>
</dbReference>
<proteinExistence type="predicted"/>
<protein>
    <recommendedName>
        <fullName evidence="3">HNH nuclease domain-containing protein</fullName>
    </recommendedName>
</protein>